<proteinExistence type="predicted"/>
<keyword evidence="2" id="KW-0472">Membrane</keyword>
<keyword evidence="2" id="KW-1133">Transmembrane helix</keyword>
<organism evidence="3 4">
    <name type="scientific">Cryptococcus floricola</name>
    <dbReference type="NCBI Taxonomy" id="2591691"/>
    <lineage>
        <taxon>Eukaryota</taxon>
        <taxon>Fungi</taxon>
        <taxon>Dikarya</taxon>
        <taxon>Basidiomycota</taxon>
        <taxon>Agaricomycotina</taxon>
        <taxon>Tremellomycetes</taxon>
        <taxon>Tremellales</taxon>
        <taxon>Cryptococcaceae</taxon>
        <taxon>Cryptococcus</taxon>
    </lineage>
</organism>
<accession>A0A5D3AWP7</accession>
<reference evidence="3 4" key="1">
    <citation type="submission" date="2017-05" db="EMBL/GenBank/DDBJ databases">
        <title>The Genome Sequence of Tsuchiyaea wingfieldii DSM 27421.</title>
        <authorList>
            <person name="Cuomo C."/>
            <person name="Passer A."/>
            <person name="Billmyre B."/>
            <person name="Heitman J."/>
        </authorList>
    </citation>
    <scope>NUCLEOTIDE SEQUENCE [LARGE SCALE GENOMIC DNA]</scope>
    <source>
        <strain evidence="3 4">DSM 27421</strain>
    </source>
</reference>
<evidence type="ECO:0000256" key="1">
    <source>
        <dbReference type="SAM" id="MobiDB-lite"/>
    </source>
</evidence>
<evidence type="ECO:0000313" key="3">
    <source>
        <dbReference type="EMBL" id="TYJ55835.1"/>
    </source>
</evidence>
<keyword evidence="4" id="KW-1185">Reference proteome</keyword>
<dbReference type="AlphaFoldDB" id="A0A5D3AWP7"/>
<sequence>MAPKLAVSPPHPPLSQTHVSRHPIALFPPALALQLTHDIAQGRYHRPPLPLSQTPTPPLRSSPLLLRPSPTPPLSRAPSCLSSAGENWPPSYPLPGALFEDIQRSPGALSDGGGEGSGWHGIRMLLGWVYSPFSKWRLSQRREIFAGLRDLVLLVCLFFWWVKMREHRKYRPIGLIFLPYVLMRWKWCAAPYGRVFGAAPADATPADATPADPAPADDPPPRTAHGAQSLAPPPTPPPTPPPISGNVIRPIRGDYAFFKKRLRTVDGADAVIINTPTSADVDVEVEGSVTKAMPTQLTPVYFPTAPSGTSHGSP</sequence>
<feature type="region of interest" description="Disordered" evidence="1">
    <location>
        <begin position="203"/>
        <end position="245"/>
    </location>
</feature>
<feature type="compositionally biased region" description="Pro residues" evidence="1">
    <location>
        <begin position="231"/>
        <end position="243"/>
    </location>
</feature>
<feature type="compositionally biased region" description="Pro residues" evidence="1">
    <location>
        <begin position="212"/>
        <end position="222"/>
    </location>
</feature>
<evidence type="ECO:0000313" key="4">
    <source>
        <dbReference type="Proteomes" id="UP000322245"/>
    </source>
</evidence>
<feature type="region of interest" description="Disordered" evidence="1">
    <location>
        <begin position="43"/>
        <end position="62"/>
    </location>
</feature>
<feature type="compositionally biased region" description="Pro residues" evidence="1">
    <location>
        <begin position="47"/>
        <end position="60"/>
    </location>
</feature>
<gene>
    <name evidence="3" type="ORF">B9479_003487</name>
</gene>
<dbReference type="EMBL" id="NIDF01000033">
    <property type="protein sequence ID" value="TYJ55835.1"/>
    <property type="molecule type" value="Genomic_DNA"/>
</dbReference>
<name>A0A5D3AWP7_9TREE</name>
<keyword evidence="2" id="KW-0812">Transmembrane</keyword>
<protein>
    <submittedName>
        <fullName evidence="3">Uncharacterized protein</fullName>
    </submittedName>
</protein>
<comment type="caution">
    <text evidence="3">The sequence shown here is derived from an EMBL/GenBank/DDBJ whole genome shotgun (WGS) entry which is preliminary data.</text>
</comment>
<dbReference type="Proteomes" id="UP000322245">
    <property type="component" value="Unassembled WGS sequence"/>
</dbReference>
<feature type="transmembrane region" description="Helical" evidence="2">
    <location>
        <begin position="144"/>
        <end position="162"/>
    </location>
</feature>
<evidence type="ECO:0000256" key="2">
    <source>
        <dbReference type="SAM" id="Phobius"/>
    </source>
</evidence>